<dbReference type="PANTHER" id="PTHR42085">
    <property type="entry name" value="F-BOX DOMAIN-CONTAINING PROTEIN"/>
    <property type="match status" value="1"/>
</dbReference>
<name>A0AAV9VY46_9PEZI</name>
<sequence length="336" mass="38661">MESPFPFLSLPREIRDEVYSYLVLLHVPPLPPSDIKIVRGSNGDHTHVTPYPKSKPSLSILRVNRQIHWEAAEALYSRSVFHIQTTAASSIAGVRPRQYVRVYWDTPWENLVVHRNSLLREMSENFMRKPLISYYGPRNTHKTLEGIIDLEGPKRAKPLWELYRHLIRHVRIDVRDLRTCASDSSDEEEATRLLMRDSLLPFVEELREFIGGAGGKVRVNIHVESDIEGTGEGGFERRYAGLVEMVWPLMNGPWRANIIMSEGLQRRTAGGIGERVLGKYMKDLGDGGRRELKEVWGCLGVWVLRWYWTYEFGTELGFKVGGERRYEVVVTEPASM</sequence>
<dbReference type="PANTHER" id="PTHR42085:SF2">
    <property type="entry name" value="F-BOX DOMAIN-CONTAINING PROTEIN"/>
    <property type="match status" value="1"/>
</dbReference>
<organism evidence="1 2">
    <name type="scientific">Arthrobotrys musiformis</name>
    <dbReference type="NCBI Taxonomy" id="47236"/>
    <lineage>
        <taxon>Eukaryota</taxon>
        <taxon>Fungi</taxon>
        <taxon>Dikarya</taxon>
        <taxon>Ascomycota</taxon>
        <taxon>Pezizomycotina</taxon>
        <taxon>Orbiliomycetes</taxon>
        <taxon>Orbiliales</taxon>
        <taxon>Orbiliaceae</taxon>
        <taxon>Arthrobotrys</taxon>
    </lineage>
</organism>
<reference evidence="1 2" key="1">
    <citation type="submission" date="2023-08" db="EMBL/GenBank/DDBJ databases">
        <authorList>
            <person name="Palmer J.M."/>
        </authorList>
    </citation>
    <scope>NUCLEOTIDE SEQUENCE [LARGE SCALE GENOMIC DNA]</scope>
    <source>
        <strain evidence="1 2">TWF481</strain>
    </source>
</reference>
<comment type="caution">
    <text evidence="1">The sequence shown here is derived from an EMBL/GenBank/DDBJ whole genome shotgun (WGS) entry which is preliminary data.</text>
</comment>
<evidence type="ECO:0000313" key="1">
    <source>
        <dbReference type="EMBL" id="KAK6497441.1"/>
    </source>
</evidence>
<dbReference type="InterPro" id="IPR038883">
    <property type="entry name" value="AN11006-like"/>
</dbReference>
<protein>
    <recommendedName>
        <fullName evidence="3">F-box domain-containing protein</fullName>
    </recommendedName>
</protein>
<evidence type="ECO:0008006" key="3">
    <source>
        <dbReference type="Google" id="ProtNLM"/>
    </source>
</evidence>
<gene>
    <name evidence="1" type="ORF">TWF481_011850</name>
</gene>
<accession>A0AAV9VY46</accession>
<dbReference type="Proteomes" id="UP001370758">
    <property type="component" value="Unassembled WGS sequence"/>
</dbReference>
<dbReference type="AlphaFoldDB" id="A0AAV9VY46"/>
<proteinExistence type="predicted"/>
<dbReference type="EMBL" id="JAVHJL010000009">
    <property type="protein sequence ID" value="KAK6497441.1"/>
    <property type="molecule type" value="Genomic_DNA"/>
</dbReference>
<evidence type="ECO:0000313" key="2">
    <source>
        <dbReference type="Proteomes" id="UP001370758"/>
    </source>
</evidence>
<keyword evidence="2" id="KW-1185">Reference proteome</keyword>